<dbReference type="EMBL" id="JAVLVU010000001">
    <property type="protein sequence ID" value="MDT3405316.1"/>
    <property type="molecule type" value="Genomic_DNA"/>
</dbReference>
<sequence length="77" mass="9229">MEDGQILHHIKKLTETEEQLWTKAELNEQEVDQLHRMKLELDQCWDLLRHRRALRDSGQNPDKAQPRDIDSIENDVK</sequence>
<reference evidence="3" key="1">
    <citation type="submission" date="2023-07" db="EMBL/GenBank/DDBJ databases">
        <title>Functional and genomic diversity of the sorghum phyllosphere microbiome.</title>
        <authorList>
            <person name="Shade A."/>
        </authorList>
    </citation>
    <scope>NUCLEOTIDE SEQUENCE [LARGE SCALE GENOMIC DNA]</scope>
    <source>
        <strain evidence="3">SORGH_AS_0422</strain>
    </source>
</reference>
<proteinExistence type="predicted"/>
<protein>
    <submittedName>
        <fullName evidence="2">Uncharacterized protein YigA (DUF484 family)</fullName>
    </submittedName>
</protein>
<organism evidence="2 3">
    <name type="scientific">Mucilaginibacter terrae</name>
    <dbReference type="NCBI Taxonomy" id="1955052"/>
    <lineage>
        <taxon>Bacteria</taxon>
        <taxon>Pseudomonadati</taxon>
        <taxon>Bacteroidota</taxon>
        <taxon>Sphingobacteriia</taxon>
        <taxon>Sphingobacteriales</taxon>
        <taxon>Sphingobacteriaceae</taxon>
        <taxon>Mucilaginibacter</taxon>
    </lineage>
</organism>
<accession>A0ABU3GZX0</accession>
<evidence type="ECO:0000313" key="3">
    <source>
        <dbReference type="Proteomes" id="UP001258315"/>
    </source>
</evidence>
<feature type="compositionally biased region" description="Basic and acidic residues" evidence="1">
    <location>
        <begin position="64"/>
        <end position="77"/>
    </location>
</feature>
<gene>
    <name evidence="2" type="ORF">QE417_004388</name>
</gene>
<dbReference type="Pfam" id="PF10944">
    <property type="entry name" value="DUF2630"/>
    <property type="match status" value="1"/>
</dbReference>
<comment type="caution">
    <text evidence="2">The sequence shown here is derived from an EMBL/GenBank/DDBJ whole genome shotgun (WGS) entry which is preliminary data.</text>
</comment>
<name>A0ABU3GZX0_9SPHI</name>
<evidence type="ECO:0000313" key="2">
    <source>
        <dbReference type="EMBL" id="MDT3405316.1"/>
    </source>
</evidence>
<evidence type="ECO:0000256" key="1">
    <source>
        <dbReference type="SAM" id="MobiDB-lite"/>
    </source>
</evidence>
<dbReference type="Proteomes" id="UP001258315">
    <property type="component" value="Unassembled WGS sequence"/>
</dbReference>
<feature type="region of interest" description="Disordered" evidence="1">
    <location>
        <begin position="55"/>
        <end position="77"/>
    </location>
</feature>
<dbReference type="RefSeq" id="WP_311953733.1">
    <property type="nucleotide sequence ID" value="NZ_JAVLVU010000001.1"/>
</dbReference>
<keyword evidence="3" id="KW-1185">Reference proteome</keyword>
<dbReference type="InterPro" id="IPR020311">
    <property type="entry name" value="Uncharacterised_Rv0898c"/>
</dbReference>